<comment type="caution">
    <text evidence="12">The sequence shown here is derived from an EMBL/GenBank/DDBJ whole genome shotgun (WGS) entry which is preliminary data.</text>
</comment>
<gene>
    <name evidence="12" type="ORF">ET524_04670</name>
</gene>
<accession>A0A4Q2K3J7</accession>
<dbReference type="GO" id="GO:0015386">
    <property type="term" value="F:potassium:proton antiporter activity"/>
    <property type="evidence" value="ECO:0007669"/>
    <property type="project" value="TreeGrafter"/>
</dbReference>
<feature type="transmembrane region" description="Helical" evidence="10">
    <location>
        <begin position="219"/>
        <end position="237"/>
    </location>
</feature>
<dbReference type="PANTHER" id="PTHR10110:SF86">
    <property type="entry name" value="SODIUM_HYDROGEN EXCHANGER 7"/>
    <property type="match status" value="1"/>
</dbReference>
<evidence type="ECO:0000313" key="13">
    <source>
        <dbReference type="Proteomes" id="UP000293345"/>
    </source>
</evidence>
<evidence type="ECO:0000256" key="10">
    <source>
        <dbReference type="RuleBase" id="RU366002"/>
    </source>
</evidence>
<evidence type="ECO:0000256" key="1">
    <source>
        <dbReference type="ARBA" id="ARBA00004651"/>
    </source>
</evidence>
<dbReference type="EMBL" id="SDPW01000001">
    <property type="protein sequence ID" value="RXZ53852.1"/>
    <property type="molecule type" value="Genomic_DNA"/>
</dbReference>
<protein>
    <submittedName>
        <fullName evidence="12">Na+/H+ antiporter</fullName>
    </submittedName>
</protein>
<evidence type="ECO:0000256" key="5">
    <source>
        <dbReference type="ARBA" id="ARBA00022989"/>
    </source>
</evidence>
<keyword evidence="4 10" id="KW-0812">Transmembrane</keyword>
<dbReference type="GO" id="GO:0098719">
    <property type="term" value="P:sodium ion import across plasma membrane"/>
    <property type="evidence" value="ECO:0007669"/>
    <property type="project" value="TreeGrafter"/>
</dbReference>
<sequence length="701" mass="76226">MPMEMLEFVLLLLAAVLVSAVLDQMMPRVSLPLVQIAIGAIVILLVGTPVDVAIDPELFLVLFIAPLLFDESRHASKRGLWDNKGSIVSLAIGLVIVTVLVVGFVLNWIEPSIPLAAAFALGAALGPTDAVAVTALGKDIRLTGRQKSLLSGEALINDASGVVSFQFAIAAAVTGAFSLVDAAQSFAISFFGGIAIGLIAGFLALLAMKAIRGYGYESITVHVVFEVFTPFIVFLAAEHFGTSGILAVVAAGLLITLLPQKPTPVAARLKIASNSVWETLVFVINGVVFVMLGMQLPKAIMPSWRSDEVSSLLLCGLVLLVTALVVGVRFIWVLVMERCDSSAKRHTGKQLVRDALVTTLSGPKGAVTLSIIMTIPFTLSTGEAFPQRDTLIFLASGVILCTLLLANFVVPVLAPKDDSPDETEEQDVNAVTIDILKRVIRQLREQKTPQNESSTQIVIRQYSERIKRLRRQNTSAPRLIELRAGALAAQTRMVEARMQSGDLTREEGSRELERLNSARRLLMRAHTRREKLGEVWSRVKVGVMHTCRNLDRMVRHVVDDELQLERSRQLRIELEECALNYYLGRMDDADLEVADGAGVLAAECRSTLSFLRAANEPAVLARANVAGSVIGVDAGGMRGALQSMDTQKIQVIKARVTDVEAEALRLELEEIQAMRDEGRLTRDAARELREEVYLLQMATGE</sequence>
<dbReference type="Proteomes" id="UP000293345">
    <property type="component" value="Unassembled WGS sequence"/>
</dbReference>
<feature type="domain" description="Cation/H+ exchanger transmembrane" evidence="11">
    <location>
        <begin position="26"/>
        <end position="413"/>
    </location>
</feature>
<dbReference type="InterPro" id="IPR004705">
    <property type="entry name" value="Cation/H_exchanger_CPA1_bac"/>
</dbReference>
<feature type="transmembrane region" description="Helical" evidence="10">
    <location>
        <begin position="115"/>
        <end position="137"/>
    </location>
</feature>
<feature type="transmembrane region" description="Helical" evidence="10">
    <location>
        <begin position="391"/>
        <end position="414"/>
    </location>
</feature>
<keyword evidence="10" id="KW-0050">Antiport</keyword>
<proteinExistence type="inferred from homology"/>
<feature type="transmembrane region" description="Helical" evidence="10">
    <location>
        <begin position="356"/>
        <end position="379"/>
    </location>
</feature>
<dbReference type="InterPro" id="IPR018422">
    <property type="entry name" value="Cation/H_exchanger_CPA1"/>
</dbReference>
<keyword evidence="7 10" id="KW-0406">Ion transport</keyword>
<evidence type="ECO:0000256" key="7">
    <source>
        <dbReference type="ARBA" id="ARBA00023065"/>
    </source>
</evidence>
<feature type="transmembrane region" description="Helical" evidence="10">
    <location>
        <begin position="311"/>
        <end position="335"/>
    </location>
</feature>
<feature type="transmembrane region" description="Helical" evidence="10">
    <location>
        <begin position="243"/>
        <end position="259"/>
    </location>
</feature>
<dbReference type="NCBIfam" id="TIGR00831">
    <property type="entry name" value="a_cpa1"/>
    <property type="match status" value="1"/>
</dbReference>
<dbReference type="Pfam" id="PF00999">
    <property type="entry name" value="Na_H_Exchanger"/>
    <property type="match status" value="1"/>
</dbReference>
<keyword evidence="5 10" id="KW-1133">Transmembrane helix</keyword>
<comment type="function">
    <text evidence="10">Na(+)/H(+) antiporter that extrudes sodium in exchange for external protons.</text>
</comment>
<comment type="subcellular location">
    <subcellularLocation>
        <location evidence="1 10">Cell membrane</location>
        <topology evidence="1 10">Multi-pass membrane protein</topology>
    </subcellularLocation>
</comment>
<feature type="transmembrane region" description="Helical" evidence="10">
    <location>
        <begin position="90"/>
        <end position="109"/>
    </location>
</feature>
<evidence type="ECO:0000256" key="6">
    <source>
        <dbReference type="ARBA" id="ARBA00023053"/>
    </source>
</evidence>
<dbReference type="InterPro" id="IPR006153">
    <property type="entry name" value="Cation/H_exchanger_TM"/>
</dbReference>
<reference evidence="12 13" key="1">
    <citation type="submission" date="2019-01" db="EMBL/GenBank/DDBJ databases">
        <title>Senegalimassilia sp. nov. KGMB04484 isolated human feces.</title>
        <authorList>
            <person name="Han K.-I."/>
            <person name="Kim J.-S."/>
            <person name="Lee K.C."/>
            <person name="Suh M.K."/>
            <person name="Eom M.K."/>
            <person name="Lee J.H."/>
            <person name="Park S.-H."/>
            <person name="Kang S.W."/>
            <person name="Park J.-E."/>
            <person name="Oh B.S."/>
            <person name="Yu S.Y."/>
            <person name="Choi S.-H."/>
            <person name="Lee D.H."/>
            <person name="Yoon H."/>
            <person name="Kim B.-Y."/>
            <person name="Lee J.H."/>
            <person name="Lee J.-S."/>
        </authorList>
    </citation>
    <scope>NUCLEOTIDE SEQUENCE [LARGE SCALE GENOMIC DNA]</scope>
    <source>
        <strain evidence="12 13">KGMB04484</strain>
    </source>
</reference>
<evidence type="ECO:0000256" key="4">
    <source>
        <dbReference type="ARBA" id="ARBA00022692"/>
    </source>
</evidence>
<evidence type="ECO:0000256" key="9">
    <source>
        <dbReference type="ARBA" id="ARBA00023201"/>
    </source>
</evidence>
<feature type="transmembrane region" description="Helical" evidence="10">
    <location>
        <begin position="158"/>
        <end position="180"/>
    </location>
</feature>
<feature type="transmembrane region" description="Helical" evidence="10">
    <location>
        <begin position="186"/>
        <end position="207"/>
    </location>
</feature>
<dbReference type="GO" id="GO:0015385">
    <property type="term" value="F:sodium:proton antiporter activity"/>
    <property type="evidence" value="ECO:0007669"/>
    <property type="project" value="InterPro"/>
</dbReference>
<evidence type="ECO:0000256" key="8">
    <source>
        <dbReference type="ARBA" id="ARBA00023136"/>
    </source>
</evidence>
<keyword evidence="9 10" id="KW-0739">Sodium transport</keyword>
<comment type="similarity">
    <text evidence="10">Belongs to the monovalent cation:proton antiporter 1 (CPA1) transporter (TC 2.A.36) family.</text>
</comment>
<evidence type="ECO:0000259" key="11">
    <source>
        <dbReference type="Pfam" id="PF00999"/>
    </source>
</evidence>
<name>A0A4Q2K3J7_9ACTN</name>
<dbReference type="GO" id="GO:0005886">
    <property type="term" value="C:plasma membrane"/>
    <property type="evidence" value="ECO:0007669"/>
    <property type="project" value="UniProtKB-SubCell"/>
</dbReference>
<keyword evidence="2 10" id="KW-0813">Transport</keyword>
<feature type="transmembrane region" description="Helical" evidence="10">
    <location>
        <begin position="36"/>
        <end position="69"/>
    </location>
</feature>
<keyword evidence="13" id="KW-1185">Reference proteome</keyword>
<keyword evidence="3 10" id="KW-1003">Cell membrane</keyword>
<evidence type="ECO:0000313" key="12">
    <source>
        <dbReference type="EMBL" id="RXZ53852.1"/>
    </source>
</evidence>
<dbReference type="GO" id="GO:0051453">
    <property type="term" value="P:regulation of intracellular pH"/>
    <property type="evidence" value="ECO:0007669"/>
    <property type="project" value="TreeGrafter"/>
</dbReference>
<keyword evidence="8 10" id="KW-0472">Membrane</keyword>
<evidence type="ECO:0000256" key="3">
    <source>
        <dbReference type="ARBA" id="ARBA00022475"/>
    </source>
</evidence>
<dbReference type="Gene3D" id="6.10.140.1330">
    <property type="match status" value="1"/>
</dbReference>
<dbReference type="PANTHER" id="PTHR10110">
    <property type="entry name" value="SODIUM/HYDROGEN EXCHANGER"/>
    <property type="match status" value="1"/>
</dbReference>
<keyword evidence="6 10" id="KW-0915">Sodium</keyword>
<organism evidence="12 13">
    <name type="scientific">Senegalimassilia faecalis</name>
    <dbReference type="NCBI Taxonomy" id="2509433"/>
    <lineage>
        <taxon>Bacteria</taxon>
        <taxon>Bacillati</taxon>
        <taxon>Actinomycetota</taxon>
        <taxon>Coriobacteriia</taxon>
        <taxon>Coriobacteriales</taxon>
        <taxon>Coriobacteriaceae</taxon>
        <taxon>Senegalimassilia</taxon>
    </lineage>
</organism>
<feature type="transmembrane region" description="Helical" evidence="10">
    <location>
        <begin position="271"/>
        <end position="291"/>
    </location>
</feature>
<evidence type="ECO:0000256" key="2">
    <source>
        <dbReference type="ARBA" id="ARBA00022448"/>
    </source>
</evidence>
<dbReference type="AlphaFoldDB" id="A0A4Q2K3J7"/>